<evidence type="ECO:0000256" key="3">
    <source>
        <dbReference type="ARBA" id="ARBA00022898"/>
    </source>
</evidence>
<comment type="caution">
    <text evidence="6">The sequence shown here is derived from an EMBL/GenBank/DDBJ whole genome shotgun (WGS) entry which is preliminary data.</text>
</comment>
<evidence type="ECO:0000313" key="7">
    <source>
        <dbReference type="Proteomes" id="UP000481872"/>
    </source>
</evidence>
<protein>
    <submittedName>
        <fullName evidence="6">Aminotransferase class IV</fullName>
    </submittedName>
</protein>
<keyword evidence="6" id="KW-0032">Aminotransferase</keyword>
<evidence type="ECO:0000256" key="2">
    <source>
        <dbReference type="ARBA" id="ARBA00009320"/>
    </source>
</evidence>
<comment type="similarity">
    <text evidence="2 4">Belongs to the class-IV pyridoxal-phosphate-dependent aminotransferase family.</text>
</comment>
<keyword evidence="6" id="KW-0808">Transferase</keyword>
<reference evidence="6 7" key="1">
    <citation type="submission" date="2020-02" db="EMBL/GenBank/DDBJ databases">
        <title>Genome assembly of a novel Clostridium senegalense strain.</title>
        <authorList>
            <person name="Gupta T.B."/>
            <person name="Jauregui R."/>
            <person name="Maclean P."/>
            <person name="Nawarathana A."/>
            <person name="Brightwell G."/>
        </authorList>
    </citation>
    <scope>NUCLEOTIDE SEQUENCE [LARGE SCALE GENOMIC DNA]</scope>
    <source>
        <strain evidence="6 7">AGRFS4</strain>
    </source>
</reference>
<dbReference type="GO" id="GO:0005829">
    <property type="term" value="C:cytosol"/>
    <property type="evidence" value="ECO:0007669"/>
    <property type="project" value="TreeGrafter"/>
</dbReference>
<proteinExistence type="inferred from homology"/>
<dbReference type="InterPro" id="IPR036038">
    <property type="entry name" value="Aminotransferase-like"/>
</dbReference>
<dbReference type="InterPro" id="IPR018300">
    <property type="entry name" value="Aminotrans_IV_CS"/>
</dbReference>
<gene>
    <name evidence="6" type="ORF">G3M99_01115</name>
</gene>
<sequence length="267" mass="30730">MVKISNEYILYNGDIKNTDEFEVIKPVSSKQIYEVIRIINKKPLFLKEHIERLINSVKITDSNCVVTTEIIKDEIEKLVKVNNVTEGNVKIILDNSDRYMFFIPHSYPSQDLYINGVKTILYFGERENPNAKVINDTFRERVNRKLDESNSYEAILVDRNGYITEGSRSNIFMVIDGKIVTSPGSKVLPGITRMKIIQCCNELGLEIEEKELYYKQLDKIEGAFISGTSPKVLPIKSIDELKINSQKNKIINDIKNKFDELIKKDIS</sequence>
<dbReference type="InterPro" id="IPR043131">
    <property type="entry name" value="BCAT-like_N"/>
</dbReference>
<dbReference type="SUPFAM" id="SSF56752">
    <property type="entry name" value="D-aminoacid aminotransferase-like PLP-dependent enzymes"/>
    <property type="match status" value="1"/>
</dbReference>
<dbReference type="RefSeq" id="WP_061994927.1">
    <property type="nucleotide sequence ID" value="NZ_JAAGPU010000001.1"/>
</dbReference>
<dbReference type="GO" id="GO:0046394">
    <property type="term" value="P:carboxylic acid biosynthetic process"/>
    <property type="evidence" value="ECO:0007669"/>
    <property type="project" value="UniProtKB-ARBA"/>
</dbReference>
<dbReference type="PROSITE" id="PS00770">
    <property type="entry name" value="AA_TRANSFER_CLASS_4"/>
    <property type="match status" value="1"/>
</dbReference>
<dbReference type="InterPro" id="IPR050571">
    <property type="entry name" value="Class-IV_PLP-Dep_Aminotrnsfr"/>
</dbReference>
<accession>A0A6M0H0R6</accession>
<dbReference type="GO" id="GO:0008483">
    <property type="term" value="F:transaminase activity"/>
    <property type="evidence" value="ECO:0007669"/>
    <property type="project" value="UniProtKB-KW"/>
</dbReference>
<evidence type="ECO:0000313" key="6">
    <source>
        <dbReference type="EMBL" id="NEU03471.1"/>
    </source>
</evidence>
<dbReference type="PANTHER" id="PTHR42743">
    <property type="entry name" value="AMINO-ACID AMINOTRANSFERASE"/>
    <property type="match status" value="1"/>
</dbReference>
<dbReference type="Proteomes" id="UP000481872">
    <property type="component" value="Unassembled WGS sequence"/>
</dbReference>
<comment type="cofactor">
    <cofactor evidence="1 5">
        <name>pyridoxal 5'-phosphate</name>
        <dbReference type="ChEBI" id="CHEBI:597326"/>
    </cofactor>
</comment>
<dbReference type="InterPro" id="IPR043132">
    <property type="entry name" value="BCAT-like_C"/>
</dbReference>
<name>A0A6M0H0R6_9CLOT</name>
<keyword evidence="3 5" id="KW-0663">Pyridoxal phosphate</keyword>
<keyword evidence="7" id="KW-1185">Reference proteome</keyword>
<evidence type="ECO:0000256" key="5">
    <source>
        <dbReference type="RuleBase" id="RU004516"/>
    </source>
</evidence>
<dbReference type="AlphaFoldDB" id="A0A6M0H0R6"/>
<dbReference type="CDD" id="cd00449">
    <property type="entry name" value="PLPDE_IV"/>
    <property type="match status" value="1"/>
</dbReference>
<dbReference type="Pfam" id="PF01063">
    <property type="entry name" value="Aminotran_4"/>
    <property type="match status" value="1"/>
</dbReference>
<evidence type="ECO:0000256" key="1">
    <source>
        <dbReference type="ARBA" id="ARBA00001933"/>
    </source>
</evidence>
<dbReference type="EMBL" id="JAAGPU010000001">
    <property type="protein sequence ID" value="NEU03471.1"/>
    <property type="molecule type" value="Genomic_DNA"/>
</dbReference>
<dbReference type="PANTHER" id="PTHR42743:SF11">
    <property type="entry name" value="AMINODEOXYCHORISMATE LYASE"/>
    <property type="match status" value="1"/>
</dbReference>
<evidence type="ECO:0000256" key="4">
    <source>
        <dbReference type="RuleBase" id="RU004106"/>
    </source>
</evidence>
<dbReference type="InterPro" id="IPR001544">
    <property type="entry name" value="Aminotrans_IV"/>
</dbReference>
<dbReference type="Gene3D" id="3.20.10.10">
    <property type="entry name" value="D-amino Acid Aminotransferase, subunit A, domain 2"/>
    <property type="match status" value="1"/>
</dbReference>
<dbReference type="Gene3D" id="3.30.470.10">
    <property type="match status" value="1"/>
</dbReference>
<organism evidence="6 7">
    <name type="scientific">Clostridium senegalense</name>
    <dbReference type="NCBI Taxonomy" id="1465809"/>
    <lineage>
        <taxon>Bacteria</taxon>
        <taxon>Bacillati</taxon>
        <taxon>Bacillota</taxon>
        <taxon>Clostridia</taxon>
        <taxon>Eubacteriales</taxon>
        <taxon>Clostridiaceae</taxon>
        <taxon>Clostridium</taxon>
    </lineage>
</organism>